<evidence type="ECO:0000256" key="3">
    <source>
        <dbReference type="ARBA" id="ARBA00022793"/>
    </source>
</evidence>
<keyword evidence="2 11" id="KW-0444">Lipid biosynthesis</keyword>
<accession>A0A1I6Z2U3</accession>
<proteinExistence type="inferred from homology"/>
<evidence type="ECO:0000256" key="7">
    <source>
        <dbReference type="ARBA" id="ARBA00023209"/>
    </source>
</evidence>
<dbReference type="InterPro" id="IPR033175">
    <property type="entry name" value="PSD-A"/>
</dbReference>
<feature type="chain" id="PRO_5023452857" description="Phosphatidylserine decarboxylase alpha chain" evidence="11">
    <location>
        <begin position="188"/>
        <end position="230"/>
    </location>
</feature>
<dbReference type="NCBIfam" id="NF003677">
    <property type="entry name" value="PRK05305.1-1"/>
    <property type="match status" value="1"/>
</dbReference>
<dbReference type="OrthoDB" id="9790893at2"/>
<keyword evidence="12" id="KW-1133">Transmembrane helix</keyword>
<dbReference type="NCBIfam" id="NF003678">
    <property type="entry name" value="PRK05305.1-2"/>
    <property type="match status" value="1"/>
</dbReference>
<comment type="pathway">
    <text evidence="11">Phospholipid metabolism; phosphatidylethanolamine biosynthesis; phosphatidylethanolamine from CDP-diacylglycerol: step 2/2.</text>
</comment>
<sequence length="230" mass="24730">MTMLGTFLKPMHREGIRFVAIFAVVSALLFLVTDVLGWIGVGLTVWCYYFFRDPVRTTPIREGLIVSPADGVVSLIEPAVPPAELGMADVPLTRVSVFMNVFNCHVNRAPVAGEVTAVAYRPGKFFNASLDKASADNERNSLCITMPDGRQIAVVQIAGLVARRIVCFVSKGQPVMTGERFGLIRFGSRLDVYLPDGVAPLVSVGQTMVAGETVLADLISSEGVRAGRTG</sequence>
<evidence type="ECO:0000256" key="12">
    <source>
        <dbReference type="SAM" id="Phobius"/>
    </source>
</evidence>
<comment type="subunit">
    <text evidence="11">Heterodimer of a large membrane-associated beta subunit and a small pyruvoyl-containing alpha subunit.</text>
</comment>
<keyword evidence="12" id="KW-0812">Transmembrane</keyword>
<evidence type="ECO:0000256" key="6">
    <source>
        <dbReference type="ARBA" id="ARBA00023145"/>
    </source>
</evidence>
<keyword evidence="3 11" id="KW-0210">Decarboxylase</keyword>
<evidence type="ECO:0000313" key="14">
    <source>
        <dbReference type="Proteomes" id="UP000182466"/>
    </source>
</evidence>
<feature type="active site" description="Schiff-base intermediate with substrate; via pyruvic acid" evidence="11">
    <location>
        <position position="188"/>
    </location>
</feature>
<dbReference type="EC" id="4.1.1.65" evidence="11"/>
<dbReference type="STRING" id="999627.SAMN05216236_103191"/>
<comment type="catalytic activity">
    <reaction evidence="11">
        <text>a 1,2-diacyl-sn-glycero-3-phospho-L-serine + H(+) = a 1,2-diacyl-sn-glycero-3-phosphoethanolamine + CO2</text>
        <dbReference type="Rhea" id="RHEA:20828"/>
        <dbReference type="ChEBI" id="CHEBI:15378"/>
        <dbReference type="ChEBI" id="CHEBI:16526"/>
        <dbReference type="ChEBI" id="CHEBI:57262"/>
        <dbReference type="ChEBI" id="CHEBI:64612"/>
        <dbReference type="EC" id="4.1.1.65"/>
    </reaction>
</comment>
<evidence type="ECO:0000256" key="5">
    <source>
        <dbReference type="ARBA" id="ARBA00023136"/>
    </source>
</evidence>
<reference evidence="13 14" key="1">
    <citation type="submission" date="2016-10" db="EMBL/GenBank/DDBJ databases">
        <authorList>
            <person name="de Groot N.N."/>
        </authorList>
    </citation>
    <scope>NUCLEOTIDE SEQUENCE [LARGE SCALE GENOMIC DNA]</scope>
    <source>
        <strain evidence="13 14">CGMCC 1.10959</strain>
    </source>
</reference>
<name>A0A1I6Z2U3_9RHOB</name>
<dbReference type="Proteomes" id="UP000182466">
    <property type="component" value="Unassembled WGS sequence"/>
</dbReference>
<feature type="chain" id="PRO_5023452858" description="Phosphatidylserine decarboxylase beta chain" evidence="11">
    <location>
        <begin position="1"/>
        <end position="187"/>
    </location>
</feature>
<evidence type="ECO:0000256" key="2">
    <source>
        <dbReference type="ARBA" id="ARBA00022516"/>
    </source>
</evidence>
<dbReference type="GO" id="GO:0006646">
    <property type="term" value="P:phosphatidylethanolamine biosynthetic process"/>
    <property type="evidence" value="ECO:0007669"/>
    <property type="project" value="UniProtKB-UniRule"/>
</dbReference>
<dbReference type="NCBIfam" id="NF003685">
    <property type="entry name" value="PRK05305.2-5"/>
    <property type="match status" value="1"/>
</dbReference>
<feature type="transmembrane region" description="Helical" evidence="12">
    <location>
        <begin position="20"/>
        <end position="51"/>
    </location>
</feature>
<feature type="modified residue" description="Pyruvic acid (Ser); by autocatalysis" evidence="11">
    <location>
        <position position="188"/>
    </location>
</feature>
<comment type="subcellular location">
    <subcellularLocation>
        <location evidence="11">Cell membrane</location>
        <topology evidence="11">Peripheral membrane protein</topology>
    </subcellularLocation>
</comment>
<evidence type="ECO:0000256" key="11">
    <source>
        <dbReference type="HAMAP-Rule" id="MF_00664"/>
    </source>
</evidence>
<evidence type="ECO:0000256" key="4">
    <source>
        <dbReference type="ARBA" id="ARBA00023098"/>
    </source>
</evidence>
<dbReference type="EMBL" id="FPAW01000003">
    <property type="protein sequence ID" value="SFT57012.1"/>
    <property type="molecule type" value="Genomic_DNA"/>
</dbReference>
<dbReference type="AlphaFoldDB" id="A0A1I6Z2U3"/>
<dbReference type="PANTHER" id="PTHR35809:SF1">
    <property type="entry name" value="ARCHAETIDYLSERINE DECARBOXYLASE PROENZYME-RELATED"/>
    <property type="match status" value="1"/>
</dbReference>
<keyword evidence="6 11" id="KW-0865">Zymogen</keyword>
<dbReference type="HAMAP" id="MF_00664">
    <property type="entry name" value="PS_decarb_PSD_A"/>
    <property type="match status" value="1"/>
</dbReference>
<keyword evidence="7 11" id="KW-0594">Phospholipid biosynthesis</keyword>
<keyword evidence="9 11" id="KW-1208">Phospholipid metabolism</keyword>
<dbReference type="PANTHER" id="PTHR35809">
    <property type="entry name" value="ARCHAETIDYLSERINE DECARBOXYLASE PROENZYME-RELATED"/>
    <property type="match status" value="1"/>
</dbReference>
<keyword evidence="5 11" id="KW-0472">Membrane</keyword>
<dbReference type="GO" id="GO:0005886">
    <property type="term" value="C:plasma membrane"/>
    <property type="evidence" value="ECO:0007669"/>
    <property type="project" value="UniProtKB-SubCell"/>
</dbReference>
<evidence type="ECO:0000256" key="8">
    <source>
        <dbReference type="ARBA" id="ARBA00023239"/>
    </source>
</evidence>
<dbReference type="eggNOG" id="COG0688">
    <property type="taxonomic scope" value="Bacteria"/>
</dbReference>
<evidence type="ECO:0000313" key="13">
    <source>
        <dbReference type="EMBL" id="SFT57012.1"/>
    </source>
</evidence>
<dbReference type="InterPro" id="IPR003817">
    <property type="entry name" value="PS_Dcarbxylase"/>
</dbReference>
<dbReference type="GO" id="GO:0004609">
    <property type="term" value="F:phosphatidylserine decarboxylase activity"/>
    <property type="evidence" value="ECO:0007669"/>
    <property type="project" value="UniProtKB-UniRule"/>
</dbReference>
<dbReference type="RefSeq" id="WP_027262539.1">
    <property type="nucleotide sequence ID" value="NZ_FPAW01000003.1"/>
</dbReference>
<evidence type="ECO:0000256" key="1">
    <source>
        <dbReference type="ARBA" id="ARBA00022475"/>
    </source>
</evidence>
<evidence type="ECO:0000256" key="9">
    <source>
        <dbReference type="ARBA" id="ARBA00023264"/>
    </source>
</evidence>
<comment type="similarity">
    <text evidence="11">Belongs to the phosphatidylserine decarboxylase family. PSD-A subfamily.</text>
</comment>
<keyword evidence="14" id="KW-1185">Reference proteome</keyword>
<keyword evidence="4 11" id="KW-0443">Lipid metabolism</keyword>
<organism evidence="13 14">
    <name type="scientific">Sedimentitalea nanhaiensis</name>
    <dbReference type="NCBI Taxonomy" id="999627"/>
    <lineage>
        <taxon>Bacteria</taxon>
        <taxon>Pseudomonadati</taxon>
        <taxon>Pseudomonadota</taxon>
        <taxon>Alphaproteobacteria</taxon>
        <taxon>Rhodobacterales</taxon>
        <taxon>Paracoccaceae</taxon>
        <taxon>Sedimentitalea</taxon>
    </lineage>
</organism>
<comment type="cofactor">
    <cofactor evidence="11">
        <name>pyruvate</name>
        <dbReference type="ChEBI" id="CHEBI:15361"/>
    </cofactor>
    <text evidence="11">Binds 1 pyruvoyl group covalently per subunit.</text>
</comment>
<keyword evidence="1 11" id="KW-1003">Cell membrane</keyword>
<comment type="function">
    <text evidence="11">Catalyzes the formation of phosphatidylethanolamine (PtdEtn) from phosphatidylserine (PtdSer).</text>
</comment>
<keyword evidence="10 11" id="KW-0670">Pyruvate</keyword>
<dbReference type="Pfam" id="PF02666">
    <property type="entry name" value="PS_Dcarbxylase"/>
    <property type="match status" value="1"/>
</dbReference>
<comment type="PTM">
    <text evidence="11">Is synthesized initially as an inactive proenzyme. Formation of the active enzyme involves a self-maturation process in which the active site pyruvoyl group is generated from an internal serine residue via an autocatalytic post-translational modification. Two non-identical subunits are generated from the proenzyme in this reaction, and the pyruvate is formed at the N-terminus of the alpha chain, which is derived from the carboxyl end of the proenzyme. The post-translation cleavage follows an unusual pathway, termed non-hydrolytic serinolysis, in which the side chain hydroxyl group of the serine supplies its oxygen atom to form the C-terminus of the beta chain, while the remainder of the serine residue undergoes an oxidative deamination to produce ammonia and the pyruvoyl prosthetic group on the alpha chain.</text>
</comment>
<keyword evidence="8 11" id="KW-0456">Lyase</keyword>
<feature type="site" description="Cleavage (non-hydrolytic); by autocatalysis" evidence="11">
    <location>
        <begin position="187"/>
        <end position="188"/>
    </location>
</feature>
<gene>
    <name evidence="11" type="primary">psd</name>
    <name evidence="13" type="ORF">SAMN05216236_103191</name>
</gene>
<evidence type="ECO:0000256" key="10">
    <source>
        <dbReference type="ARBA" id="ARBA00023317"/>
    </source>
</evidence>
<dbReference type="NCBIfam" id="NF003679">
    <property type="entry name" value="PRK05305.1-3"/>
    <property type="match status" value="1"/>
</dbReference>
<protein>
    <recommendedName>
        <fullName evidence="11">Phosphatidylserine decarboxylase proenzyme</fullName>
        <ecNumber evidence="11">4.1.1.65</ecNumber>
    </recommendedName>
    <component>
        <recommendedName>
            <fullName evidence="11">Phosphatidylserine decarboxylase alpha chain</fullName>
        </recommendedName>
    </component>
    <component>
        <recommendedName>
            <fullName evidence="11">Phosphatidylserine decarboxylase beta chain</fullName>
        </recommendedName>
    </component>
</protein>
<dbReference type="UniPathway" id="UPA00558">
    <property type="reaction ID" value="UER00616"/>
</dbReference>